<name>A0A0G1V3D8_9BACT</name>
<proteinExistence type="predicted"/>
<evidence type="ECO:0000313" key="2">
    <source>
        <dbReference type="Proteomes" id="UP000034637"/>
    </source>
</evidence>
<gene>
    <name evidence="1" type="ORF">UY33_C0003G0044</name>
</gene>
<protein>
    <submittedName>
        <fullName evidence="1">Uncharacterized protein</fullName>
    </submittedName>
</protein>
<organism evidence="1 2">
    <name type="scientific">Candidatus Amesbacteria bacterium GW2011_GWA1_48_9</name>
    <dbReference type="NCBI Taxonomy" id="1618355"/>
    <lineage>
        <taxon>Bacteria</taxon>
        <taxon>Candidatus Amesiibacteriota</taxon>
    </lineage>
</organism>
<accession>A0A0G1V3D8</accession>
<dbReference type="EMBL" id="LCPP01000003">
    <property type="protein sequence ID" value="KKW00916.1"/>
    <property type="molecule type" value="Genomic_DNA"/>
</dbReference>
<evidence type="ECO:0000313" key="1">
    <source>
        <dbReference type="EMBL" id="KKW00916.1"/>
    </source>
</evidence>
<dbReference type="AlphaFoldDB" id="A0A0G1V3D8"/>
<reference evidence="1 2" key="1">
    <citation type="journal article" date="2015" name="Nature">
        <title>rRNA introns, odd ribosomes, and small enigmatic genomes across a large radiation of phyla.</title>
        <authorList>
            <person name="Brown C.T."/>
            <person name="Hug L.A."/>
            <person name="Thomas B.C."/>
            <person name="Sharon I."/>
            <person name="Castelle C.J."/>
            <person name="Singh A."/>
            <person name="Wilkins M.J."/>
            <person name="Williams K.H."/>
            <person name="Banfield J.F."/>
        </authorList>
    </citation>
    <scope>NUCLEOTIDE SEQUENCE [LARGE SCALE GENOMIC DNA]</scope>
</reference>
<sequence>MNLSKPDTEKIVEENVLCYPSRQDKLIITMLARVVLEPVMMYYRVVMTAKSESAAGRYRLAALGGEAPDFVKRRVEALSPVGEILGLEVGNGESADRLERKIPDFLRRERRELPKADEILAEVKRKMNPRVAGLIKKRAGEARIIVEEATSVGQTRLGQIVEEARAVVVGMGTESEEGVDNPAMRRGLAKDAAAIRMKDDPYFNRVRYEGLQLIERLRLMPDVPLPVKVSLTSLMDRISGLGKKGVVQVLEQQIDALGDGNYTPLVRAISEQPGIAEKVIRIKDSKVGRILRDQEAQRRQRQSAIGLGVALTGYAKTVGTDNEQEG</sequence>
<dbReference type="Proteomes" id="UP000034637">
    <property type="component" value="Unassembled WGS sequence"/>
</dbReference>
<comment type="caution">
    <text evidence="1">The sequence shown here is derived from an EMBL/GenBank/DDBJ whole genome shotgun (WGS) entry which is preliminary data.</text>
</comment>